<protein>
    <submittedName>
        <fullName evidence="3">Transglutaminase domain-containing protein</fullName>
    </submittedName>
</protein>
<name>A0ABS1HQ28_9BACT</name>
<dbReference type="Gene3D" id="3.10.620.30">
    <property type="match status" value="1"/>
</dbReference>
<dbReference type="PROSITE" id="PS51257">
    <property type="entry name" value="PROKAR_LIPOPROTEIN"/>
    <property type="match status" value="1"/>
</dbReference>
<dbReference type="PANTHER" id="PTHR35532:SF5">
    <property type="entry name" value="CARBOHYDRATE-BINDING DOMAIN-CONTAINING PROTEIN"/>
    <property type="match status" value="1"/>
</dbReference>
<dbReference type="Pfam" id="PF01841">
    <property type="entry name" value="Transglut_core"/>
    <property type="match status" value="1"/>
</dbReference>
<gene>
    <name evidence="3" type="ORF">JIV24_20780</name>
</gene>
<evidence type="ECO:0000256" key="1">
    <source>
        <dbReference type="SAM" id="SignalP"/>
    </source>
</evidence>
<sequence>MLRTSLIILSVLLALTACNKYPNVPKEYHSLLDVAISKAGQNSVEIKKAIESAPAHQKEAIAYLIAFMPERDLLTLNADFILENTDYAFMARERYNWAKSLPDSIFFNEVLPYASLNERRDNWRKDFFERFSKYVENCKTVTEAIDSLNKNIRDELMVDYNTKREKPDQSPYESMEQNMASCSGLSILLTDAFRAVGIPSRIGGTPNWHDKRGNHNWNEVWVDGEWFFTEYYPSGFNKSWFLADAGKAIPNNPRHAIYASSWKPSDTYFPLVWDLDIKYVHAENVSERYIRLYQEAEAAKKIAQSHVRVKVMMFKDNVCTFQGDDRVAVNVDVFCNTDQIGGGKTAGPKQDMNDVLEFVLEKNKIYNFNYTGDGGQMKSIKLHIKEEPQTLKLYYK</sequence>
<evidence type="ECO:0000259" key="2">
    <source>
        <dbReference type="Pfam" id="PF01841"/>
    </source>
</evidence>
<comment type="caution">
    <text evidence="3">The sequence shown here is derived from an EMBL/GenBank/DDBJ whole genome shotgun (WGS) entry which is preliminary data.</text>
</comment>
<dbReference type="RefSeq" id="WP_200467008.1">
    <property type="nucleotide sequence ID" value="NZ_JAENRR010000092.1"/>
</dbReference>
<dbReference type="Proteomes" id="UP000605676">
    <property type="component" value="Unassembled WGS sequence"/>
</dbReference>
<dbReference type="PANTHER" id="PTHR35532">
    <property type="entry name" value="SIMILAR TO POLYHYDROXYALKANOATE DEPOLYMERASE"/>
    <property type="match status" value="1"/>
</dbReference>
<organism evidence="3 4">
    <name type="scientific">Carboxylicivirga marina</name>
    <dbReference type="NCBI Taxonomy" id="2800988"/>
    <lineage>
        <taxon>Bacteria</taxon>
        <taxon>Pseudomonadati</taxon>
        <taxon>Bacteroidota</taxon>
        <taxon>Bacteroidia</taxon>
        <taxon>Marinilabiliales</taxon>
        <taxon>Marinilabiliaceae</taxon>
        <taxon>Carboxylicivirga</taxon>
    </lineage>
</organism>
<dbReference type="SUPFAM" id="SSF54001">
    <property type="entry name" value="Cysteine proteinases"/>
    <property type="match status" value="1"/>
</dbReference>
<dbReference type="InterPro" id="IPR038765">
    <property type="entry name" value="Papain-like_cys_pep_sf"/>
</dbReference>
<evidence type="ECO:0000313" key="3">
    <source>
        <dbReference type="EMBL" id="MBK3519789.1"/>
    </source>
</evidence>
<evidence type="ECO:0000313" key="4">
    <source>
        <dbReference type="Proteomes" id="UP000605676"/>
    </source>
</evidence>
<keyword evidence="4" id="KW-1185">Reference proteome</keyword>
<feature type="domain" description="Transglutaminase-like" evidence="2">
    <location>
        <begin position="133"/>
        <end position="228"/>
    </location>
</feature>
<dbReference type="InterPro" id="IPR002931">
    <property type="entry name" value="Transglutaminase-like"/>
</dbReference>
<reference evidence="3 4" key="1">
    <citation type="submission" date="2021-01" db="EMBL/GenBank/DDBJ databases">
        <title>Carboxyliciviraga sp.nov., isolated from coastal sediments.</title>
        <authorList>
            <person name="Lu D."/>
            <person name="Zhang T."/>
        </authorList>
    </citation>
    <scope>NUCLEOTIDE SEQUENCE [LARGE SCALE GENOMIC DNA]</scope>
    <source>
        <strain evidence="3 4">N1Y132</strain>
    </source>
</reference>
<feature type="signal peptide" evidence="1">
    <location>
        <begin position="1"/>
        <end position="19"/>
    </location>
</feature>
<keyword evidence="1" id="KW-0732">Signal</keyword>
<accession>A0ABS1HQ28</accession>
<proteinExistence type="predicted"/>
<dbReference type="EMBL" id="JAENRR010000092">
    <property type="protein sequence ID" value="MBK3519789.1"/>
    <property type="molecule type" value="Genomic_DNA"/>
</dbReference>
<feature type="chain" id="PRO_5047052414" evidence="1">
    <location>
        <begin position="20"/>
        <end position="396"/>
    </location>
</feature>